<evidence type="ECO:0000256" key="2">
    <source>
        <dbReference type="ARBA" id="ARBA00023136"/>
    </source>
</evidence>
<evidence type="ECO:0000256" key="4">
    <source>
        <dbReference type="SAM" id="SignalP"/>
    </source>
</evidence>
<gene>
    <name evidence="6" type="ORF">SAMN03080598_04215</name>
</gene>
<evidence type="ECO:0000259" key="5">
    <source>
        <dbReference type="Pfam" id="PF14905"/>
    </source>
</evidence>
<dbReference type="AlphaFoldDB" id="A0A1H6AM68"/>
<keyword evidence="2" id="KW-0472">Membrane</keyword>
<dbReference type="InterPro" id="IPR037066">
    <property type="entry name" value="Plug_dom_sf"/>
</dbReference>
<sequence length="812" mass="90740">MTPQPMKKCLIILNVFFLIISINSVEAQQSSSTITGRVVDKETLPLPFANVALYAANDSSLVKVGFTDDQGKFILPGLELGSYWMKISFVGFQSYLSDKFDLAPNQELTWKEVRLENGGETLDEVVVQGDVPILEVKQGQITFNVAQSINTVGISTLEILRKTPNVLIDNAGNIRLMGRTGAIVALNGKILPVSGSDLTAYLQTIQTDQIESIELITEPGAQYDAVGTSGVINIVLKKNSDLGSNGSFSSGYSIGNKSRYNTSLSGNYRNNLLNVFGSYSYNKYQNPYDEDFLTQQRDLVIDLVAKGDLALNRHAFQTGIDFNISPKSVIGFLANGSFLDGSLDIADRATFASSSGIDGLLMAESNNLVTRTDLSFNLNYRFQNENGTFFNVDADYAYFDNSLNNRQPNQILDPSGSTIITENLYITNAPTVIDIKSIKADTEFALGQGNLSLGMKFTDIQSDNTFEFFRAEEDNLILDPERSNDFSYSENVTAAYTSYKINWGEKYKLVTGLRAEYTQTKGNLQTQQSFESDLFERNYLNFFPSVSFSYLPNENHDWSFGANRRINRPNYKSLNPFQFLLNEFYLEQGNPFLLPEYATNITIGHTYKSTVTSSLTYNQIKNLFGDLYLPLDDNRSLGTSVNLDKQAQLTLNISAPLTVSEWWEVYGTVTGFYVQNKFDTLNTSFDAETTSMSLSLQNTFSLPKSWNIELSGFYNSPTLLGVYKTGTIWTVDIGAQKSLWNDRGSFTIGVSDIFKTNYLPQLVSSSLITVDQRRIEDTRRFLVSFSYKFGNIKLKSSRARDTGVDEEKSRTN</sequence>
<dbReference type="SUPFAM" id="SSF56935">
    <property type="entry name" value="Porins"/>
    <property type="match status" value="1"/>
</dbReference>
<dbReference type="Gene3D" id="2.40.170.20">
    <property type="entry name" value="TonB-dependent receptor, beta-barrel domain"/>
    <property type="match status" value="1"/>
</dbReference>
<dbReference type="STRING" id="1120964.GCA_001313265_07653"/>
<dbReference type="PANTHER" id="PTHR40980">
    <property type="entry name" value="PLUG DOMAIN-CONTAINING PROTEIN"/>
    <property type="match status" value="1"/>
</dbReference>
<dbReference type="SUPFAM" id="SSF49464">
    <property type="entry name" value="Carboxypeptidase regulatory domain-like"/>
    <property type="match status" value="1"/>
</dbReference>
<dbReference type="InterPro" id="IPR036942">
    <property type="entry name" value="Beta-barrel_TonB_sf"/>
</dbReference>
<dbReference type="Gene3D" id="2.60.40.1120">
    <property type="entry name" value="Carboxypeptidase-like, regulatory domain"/>
    <property type="match status" value="1"/>
</dbReference>
<dbReference type="InterPro" id="IPR041700">
    <property type="entry name" value="OMP_b-brl_3"/>
</dbReference>
<proteinExistence type="predicted"/>
<reference evidence="7" key="1">
    <citation type="submission" date="2016-10" db="EMBL/GenBank/DDBJ databases">
        <authorList>
            <person name="Varghese N."/>
            <person name="Submissions S."/>
        </authorList>
    </citation>
    <scope>NUCLEOTIDE SEQUENCE [LARGE SCALE GENOMIC DNA]</scope>
    <source>
        <strain evidence="7">DSM 17298</strain>
    </source>
</reference>
<evidence type="ECO:0000256" key="1">
    <source>
        <dbReference type="ARBA" id="ARBA00004442"/>
    </source>
</evidence>
<evidence type="ECO:0000256" key="3">
    <source>
        <dbReference type="ARBA" id="ARBA00023237"/>
    </source>
</evidence>
<keyword evidence="6" id="KW-0675">Receptor</keyword>
<protein>
    <submittedName>
        <fullName evidence="6">Outer membrane receptor proteins, mostly Fe transport</fullName>
    </submittedName>
</protein>
<evidence type="ECO:0000313" key="6">
    <source>
        <dbReference type="EMBL" id="SEG49641.1"/>
    </source>
</evidence>
<dbReference type="PANTHER" id="PTHR40980:SF4">
    <property type="entry name" value="TONB-DEPENDENT RECEPTOR-LIKE BETA-BARREL DOMAIN-CONTAINING PROTEIN"/>
    <property type="match status" value="1"/>
</dbReference>
<dbReference type="Pfam" id="PF13620">
    <property type="entry name" value="CarboxypepD_reg"/>
    <property type="match status" value="1"/>
</dbReference>
<feature type="signal peptide" evidence="4">
    <location>
        <begin position="1"/>
        <end position="27"/>
    </location>
</feature>
<comment type="subcellular location">
    <subcellularLocation>
        <location evidence="1">Cell outer membrane</location>
    </subcellularLocation>
</comment>
<dbReference type="GO" id="GO:0009279">
    <property type="term" value="C:cell outer membrane"/>
    <property type="evidence" value="ECO:0007669"/>
    <property type="project" value="UniProtKB-SubCell"/>
</dbReference>
<dbReference type="Proteomes" id="UP000236736">
    <property type="component" value="Unassembled WGS sequence"/>
</dbReference>
<dbReference type="EMBL" id="FNVR01000050">
    <property type="protein sequence ID" value="SEG49641.1"/>
    <property type="molecule type" value="Genomic_DNA"/>
</dbReference>
<keyword evidence="4" id="KW-0732">Signal</keyword>
<keyword evidence="7" id="KW-1185">Reference proteome</keyword>
<feature type="chain" id="PRO_5009292875" evidence="4">
    <location>
        <begin position="28"/>
        <end position="812"/>
    </location>
</feature>
<organism evidence="6 7">
    <name type="scientific">Algoriphagus boritolerans DSM 17298 = JCM 18970</name>
    <dbReference type="NCBI Taxonomy" id="1120964"/>
    <lineage>
        <taxon>Bacteria</taxon>
        <taxon>Pseudomonadati</taxon>
        <taxon>Bacteroidota</taxon>
        <taxon>Cytophagia</taxon>
        <taxon>Cytophagales</taxon>
        <taxon>Cyclobacteriaceae</taxon>
        <taxon>Algoriphagus</taxon>
    </lineage>
</organism>
<dbReference type="InterPro" id="IPR008969">
    <property type="entry name" value="CarboxyPept-like_regulatory"/>
</dbReference>
<accession>A0A1H6AM68</accession>
<dbReference type="Pfam" id="PF14905">
    <property type="entry name" value="OMP_b-brl_3"/>
    <property type="match status" value="1"/>
</dbReference>
<keyword evidence="3" id="KW-0998">Cell outer membrane</keyword>
<name>A0A1H6AM68_9BACT</name>
<evidence type="ECO:0000313" key="7">
    <source>
        <dbReference type="Proteomes" id="UP000236736"/>
    </source>
</evidence>
<dbReference type="Gene3D" id="2.170.130.10">
    <property type="entry name" value="TonB-dependent receptor, plug domain"/>
    <property type="match status" value="1"/>
</dbReference>
<feature type="domain" description="Outer membrane protein beta-barrel" evidence="5">
    <location>
        <begin position="384"/>
        <end position="787"/>
    </location>
</feature>